<dbReference type="InterPro" id="IPR045584">
    <property type="entry name" value="Pilin-like"/>
</dbReference>
<feature type="domain" description="DUF1559" evidence="2">
    <location>
        <begin position="46"/>
        <end position="372"/>
    </location>
</feature>
<dbReference type="EMBL" id="JASZZN010000003">
    <property type="protein sequence ID" value="MDM4014840.1"/>
    <property type="molecule type" value="Genomic_DNA"/>
</dbReference>
<keyword evidence="4" id="KW-1185">Reference proteome</keyword>
<comment type="caution">
    <text evidence="3">The sequence shown here is derived from an EMBL/GenBank/DDBJ whole genome shotgun (WGS) entry which is preliminary data.</text>
</comment>
<accession>A0ABT7PEC4</accession>
<sequence>MVIRYSRRRPGKSRFSKNHHGFTLIELLAVVAIIGILVALLLPAVQSAREAARRMQCSNKLKQIGLALHNYHAAFNTFPYGRLHPDRLTNGEVFQWRYTNYMSVWGAMWYGNRSVHLAVLPYIEQAGIYDLVDFSALNSPRMLENGRPAHPNFEAFSKNVGLYVCPSDANSFDQPTENNYRYNFGGSTPYQGADSWDDNNCVQGCTSPLVEGNGAFTIGRALSSSAFLDGLSHTVGFAERTKGSGLAGVPTKSDTITKPNRIIGFVSDTEEMFQDCLSYTPVASTYNFFSMGLWLPGSDYSNGWATAAYSSTMYNHVAPPNWRGQDCGAASAIADVPGEAAIISARSMHNGGVNVMLMDGAVRYVTDQIDLQLWRAIGTRDGSDNAEAQDF</sequence>
<keyword evidence="1" id="KW-0472">Membrane</keyword>
<dbReference type="Proteomes" id="UP001239462">
    <property type="component" value="Unassembled WGS sequence"/>
</dbReference>
<dbReference type="NCBIfam" id="TIGR02532">
    <property type="entry name" value="IV_pilin_GFxxxE"/>
    <property type="match status" value="1"/>
</dbReference>
<dbReference type="SUPFAM" id="SSF54523">
    <property type="entry name" value="Pili subunits"/>
    <property type="match status" value="1"/>
</dbReference>
<evidence type="ECO:0000313" key="3">
    <source>
        <dbReference type="EMBL" id="MDM4014840.1"/>
    </source>
</evidence>
<dbReference type="RefSeq" id="WP_289162471.1">
    <property type="nucleotide sequence ID" value="NZ_JASZZN010000003.1"/>
</dbReference>
<evidence type="ECO:0000313" key="4">
    <source>
        <dbReference type="Proteomes" id="UP001239462"/>
    </source>
</evidence>
<dbReference type="Gene3D" id="3.30.700.10">
    <property type="entry name" value="Glycoprotein, Type 4 Pilin"/>
    <property type="match status" value="1"/>
</dbReference>
<dbReference type="PANTHER" id="PTHR30093:SF2">
    <property type="entry name" value="TYPE II SECRETION SYSTEM PROTEIN H"/>
    <property type="match status" value="1"/>
</dbReference>
<evidence type="ECO:0000256" key="1">
    <source>
        <dbReference type="SAM" id="Phobius"/>
    </source>
</evidence>
<name>A0ABT7PEC4_9BACT</name>
<dbReference type="InterPro" id="IPR012902">
    <property type="entry name" value="N_methyl_site"/>
</dbReference>
<gene>
    <name evidence="3" type="ORF">QTN89_05315</name>
</gene>
<reference evidence="3 4" key="1">
    <citation type="submission" date="2023-06" db="EMBL/GenBank/DDBJ databases">
        <title>Roseiconus lacunae JC819 isolated from Gulf of Mannar region, Tamil Nadu.</title>
        <authorList>
            <person name="Pk S."/>
            <person name="Ch S."/>
            <person name="Ch V.R."/>
        </authorList>
    </citation>
    <scope>NUCLEOTIDE SEQUENCE [LARGE SCALE GENOMIC DNA]</scope>
    <source>
        <strain evidence="3 4">JC819</strain>
    </source>
</reference>
<dbReference type="Pfam" id="PF07963">
    <property type="entry name" value="N_methyl"/>
    <property type="match status" value="1"/>
</dbReference>
<organism evidence="3 4">
    <name type="scientific">Roseiconus lacunae</name>
    <dbReference type="NCBI Taxonomy" id="2605694"/>
    <lineage>
        <taxon>Bacteria</taxon>
        <taxon>Pseudomonadati</taxon>
        <taxon>Planctomycetota</taxon>
        <taxon>Planctomycetia</taxon>
        <taxon>Pirellulales</taxon>
        <taxon>Pirellulaceae</taxon>
        <taxon>Roseiconus</taxon>
    </lineage>
</organism>
<feature type="transmembrane region" description="Helical" evidence="1">
    <location>
        <begin position="21"/>
        <end position="45"/>
    </location>
</feature>
<evidence type="ECO:0000259" key="2">
    <source>
        <dbReference type="Pfam" id="PF07596"/>
    </source>
</evidence>
<proteinExistence type="predicted"/>
<dbReference type="PANTHER" id="PTHR30093">
    <property type="entry name" value="GENERAL SECRETION PATHWAY PROTEIN G"/>
    <property type="match status" value="1"/>
</dbReference>
<protein>
    <submittedName>
        <fullName evidence="3">DUF1559 domain-containing protein</fullName>
    </submittedName>
</protein>
<dbReference type="InterPro" id="IPR027558">
    <property type="entry name" value="Pre_pil_HX9DG_C"/>
</dbReference>
<dbReference type="InterPro" id="IPR011453">
    <property type="entry name" value="DUF1559"/>
</dbReference>
<keyword evidence="1" id="KW-1133">Transmembrane helix</keyword>
<dbReference type="NCBIfam" id="TIGR04294">
    <property type="entry name" value="pre_pil_HX9DG"/>
    <property type="match status" value="1"/>
</dbReference>
<keyword evidence="1" id="KW-0812">Transmembrane</keyword>
<dbReference type="PROSITE" id="PS00409">
    <property type="entry name" value="PROKAR_NTER_METHYL"/>
    <property type="match status" value="1"/>
</dbReference>
<dbReference type="Pfam" id="PF07596">
    <property type="entry name" value="SBP_bac_10"/>
    <property type="match status" value="1"/>
</dbReference>